<dbReference type="AlphaFoldDB" id="A0A1Y3BX04"/>
<accession>A0A1Y3BX04</accession>
<dbReference type="STRING" id="4232.A0A1Y3BX04"/>
<dbReference type="EMBL" id="KZ113956">
    <property type="protein sequence ID" value="OTF84313.1"/>
    <property type="molecule type" value="Genomic_DNA"/>
</dbReference>
<dbReference type="InParanoid" id="A0A1Y3BX04"/>
<gene>
    <name evidence="2" type="ORF">HannXRQ_Chr00c0635g0576631</name>
</gene>
<evidence type="ECO:0000313" key="2">
    <source>
        <dbReference type="EMBL" id="OTF84313.1"/>
    </source>
</evidence>
<reference evidence="2" key="1">
    <citation type="submission" date="2017-02" db="EMBL/GenBank/DDBJ databases">
        <title>Sunflower complete genome.</title>
        <authorList>
            <person name="Langlade N."/>
            <person name="Munos S."/>
        </authorList>
    </citation>
    <scope>NUCLEOTIDE SEQUENCE [LARGE SCALE GENOMIC DNA]</scope>
    <source>
        <tissue evidence="2">Leaves</tissue>
    </source>
</reference>
<evidence type="ECO:0000256" key="1">
    <source>
        <dbReference type="SAM" id="Coils"/>
    </source>
</evidence>
<keyword evidence="1" id="KW-0175">Coiled coil</keyword>
<proteinExistence type="predicted"/>
<protein>
    <submittedName>
        <fullName evidence="2">Uncharacterized protein</fullName>
    </submittedName>
</protein>
<sequence>MKMMRGCKSRLHKSYTHGIGLKNLEQQIKERDEKYSELDSKLNRLHKRAKKRIQEVQKLYGQVEDRFPLKENDARPSD</sequence>
<organism evidence="2">
    <name type="scientific">Helianthus annuus</name>
    <name type="common">Common sunflower</name>
    <dbReference type="NCBI Taxonomy" id="4232"/>
    <lineage>
        <taxon>Eukaryota</taxon>
        <taxon>Viridiplantae</taxon>
        <taxon>Streptophyta</taxon>
        <taxon>Embryophyta</taxon>
        <taxon>Tracheophyta</taxon>
        <taxon>Spermatophyta</taxon>
        <taxon>Magnoliopsida</taxon>
        <taxon>eudicotyledons</taxon>
        <taxon>Gunneridae</taxon>
        <taxon>Pentapetalae</taxon>
        <taxon>asterids</taxon>
        <taxon>campanulids</taxon>
        <taxon>Asterales</taxon>
        <taxon>Asteraceae</taxon>
        <taxon>Asteroideae</taxon>
        <taxon>Heliantheae alliance</taxon>
        <taxon>Heliantheae</taxon>
        <taxon>Helianthus</taxon>
    </lineage>
</organism>
<feature type="coiled-coil region" evidence="1">
    <location>
        <begin position="21"/>
        <end position="66"/>
    </location>
</feature>
<name>A0A1Y3BX04_HELAN</name>